<dbReference type="InterPro" id="IPR052917">
    <property type="entry name" value="Stress-Dev_Protein"/>
</dbReference>
<dbReference type="Gene3D" id="2.30.110.10">
    <property type="entry name" value="Electron Transport, Fmn-binding Protein, Chain A"/>
    <property type="match status" value="1"/>
</dbReference>
<dbReference type="InterPro" id="IPR038725">
    <property type="entry name" value="YdaG_split_barrel_FMN-bd"/>
</dbReference>
<dbReference type="PANTHER" id="PTHR34818">
    <property type="entry name" value="PROTEIN BLI-3"/>
    <property type="match status" value="1"/>
</dbReference>
<dbReference type="EMBL" id="CP158568">
    <property type="protein sequence ID" value="XBY45024.1"/>
    <property type="molecule type" value="Genomic_DNA"/>
</dbReference>
<feature type="domain" description="General stress protein FMN-binding split barrel" evidence="1">
    <location>
        <begin position="9"/>
        <end position="148"/>
    </location>
</feature>
<dbReference type="AlphaFoldDB" id="A0AAU7XB99"/>
<name>A0AAU7XB99_9HYPH</name>
<dbReference type="Pfam" id="PF16242">
    <property type="entry name" value="Pyrid_ox_like"/>
    <property type="match status" value="1"/>
</dbReference>
<dbReference type="KEGG" id="mflg:ABS361_01605"/>
<dbReference type="SUPFAM" id="SSF50475">
    <property type="entry name" value="FMN-binding split barrel"/>
    <property type="match status" value="1"/>
</dbReference>
<dbReference type="InterPro" id="IPR012349">
    <property type="entry name" value="Split_barrel_FMN-bd"/>
</dbReference>
<organism evidence="2">
    <name type="scientific">Methyloraptor flagellatus</name>
    <dbReference type="NCBI Taxonomy" id="3162530"/>
    <lineage>
        <taxon>Bacteria</taxon>
        <taxon>Pseudomonadati</taxon>
        <taxon>Pseudomonadota</taxon>
        <taxon>Alphaproteobacteria</taxon>
        <taxon>Hyphomicrobiales</taxon>
        <taxon>Ancalomicrobiaceae</taxon>
        <taxon>Methyloraptor</taxon>
    </lineage>
</organism>
<dbReference type="PANTHER" id="PTHR34818:SF1">
    <property type="entry name" value="PROTEIN BLI-3"/>
    <property type="match status" value="1"/>
</dbReference>
<sequence length="161" mass="17465">MSHGTITADDVWDRIEDEHVCMLVTHDGGAIEARPMSPMFDRESRAIRFLTGDPSEKTDEIRADSTVSLVFCDPAEGVYATVEGTANLSRDPALIRSLWSSVADAYFPEGPDGGRAAVLTVRPSKAQFWEEASTASQAWEILTASLSDSPADLGRSGETRM</sequence>
<reference evidence="2" key="1">
    <citation type="submission" date="2024-06" db="EMBL/GenBank/DDBJ databases">
        <title>Methylostella associata gen. nov., sp. nov., a novel Ancalomicrobiaceae-affiliated facultatively methylotrophic bacteria that feed on methanotrophs of the genus Methylococcus.</title>
        <authorList>
            <person name="Saltykova V."/>
            <person name="Danilova O.V."/>
            <person name="Oshkin I.Y."/>
            <person name="Belova S.E."/>
            <person name="Pimenov N.V."/>
            <person name="Dedysh S.N."/>
        </authorList>
    </citation>
    <scope>NUCLEOTIDE SEQUENCE</scope>
    <source>
        <strain evidence="2">S20</strain>
    </source>
</reference>
<evidence type="ECO:0000313" key="2">
    <source>
        <dbReference type="EMBL" id="XBY45024.1"/>
    </source>
</evidence>
<accession>A0AAU7XB99</accession>
<protein>
    <submittedName>
        <fullName evidence="2">Pyridoxamine 5'-phosphate oxidase family protein</fullName>
    </submittedName>
</protein>
<proteinExistence type="predicted"/>
<dbReference type="RefSeq" id="WP_407050117.1">
    <property type="nucleotide sequence ID" value="NZ_CP158568.1"/>
</dbReference>
<gene>
    <name evidence="2" type="ORF">ABS361_01605</name>
</gene>
<evidence type="ECO:0000259" key="1">
    <source>
        <dbReference type="Pfam" id="PF16242"/>
    </source>
</evidence>